<dbReference type="InterPro" id="IPR014012">
    <property type="entry name" value="HSA_dom"/>
</dbReference>
<keyword evidence="5" id="KW-0175">Coiled coil</keyword>
<evidence type="ECO:0000256" key="1">
    <source>
        <dbReference type="ARBA" id="ARBA00004123"/>
    </source>
</evidence>
<dbReference type="AlphaFoldDB" id="A0ABD6EPD6"/>
<feature type="compositionally biased region" description="Polar residues" evidence="6">
    <location>
        <begin position="204"/>
        <end position="213"/>
    </location>
</feature>
<feature type="compositionally biased region" description="Low complexity" evidence="6">
    <location>
        <begin position="25"/>
        <end position="38"/>
    </location>
</feature>
<evidence type="ECO:0000313" key="8">
    <source>
        <dbReference type="EMBL" id="MFH4981696.1"/>
    </source>
</evidence>
<gene>
    <name evidence="8" type="ORF">AB6A40_008405</name>
</gene>
<dbReference type="PANTHER" id="PTHR45685:SF1">
    <property type="entry name" value="HELICASE SRCAP"/>
    <property type="match status" value="1"/>
</dbReference>
<feature type="coiled-coil region" evidence="5">
    <location>
        <begin position="66"/>
        <end position="93"/>
    </location>
</feature>
<evidence type="ECO:0000313" key="9">
    <source>
        <dbReference type="Proteomes" id="UP001608902"/>
    </source>
</evidence>
<proteinExistence type="predicted"/>
<dbReference type="SMART" id="SM00573">
    <property type="entry name" value="HSA"/>
    <property type="match status" value="1"/>
</dbReference>
<keyword evidence="9" id="KW-1185">Reference proteome</keyword>
<dbReference type="PANTHER" id="PTHR45685">
    <property type="entry name" value="HELICASE SRCAP-RELATED"/>
    <property type="match status" value="1"/>
</dbReference>
<keyword evidence="4" id="KW-0067">ATP-binding</keyword>
<evidence type="ECO:0000256" key="5">
    <source>
        <dbReference type="SAM" id="Coils"/>
    </source>
</evidence>
<comment type="caution">
    <text evidence="8">The sequence shown here is derived from an EMBL/GenBank/DDBJ whole genome shotgun (WGS) entry which is preliminary data.</text>
</comment>
<accession>A0ABD6EPD6</accession>
<dbReference type="GO" id="GO:0005524">
    <property type="term" value="F:ATP binding"/>
    <property type="evidence" value="ECO:0007669"/>
    <property type="project" value="UniProtKB-KW"/>
</dbReference>
<evidence type="ECO:0000259" key="7">
    <source>
        <dbReference type="PROSITE" id="PS51204"/>
    </source>
</evidence>
<reference evidence="8 9" key="1">
    <citation type="submission" date="2024-08" db="EMBL/GenBank/DDBJ databases">
        <title>Gnathostoma spinigerum genome.</title>
        <authorList>
            <person name="Gonzalez-Bertolin B."/>
            <person name="Monzon S."/>
            <person name="Zaballos A."/>
            <person name="Jimenez P."/>
            <person name="Dekumyoy P."/>
            <person name="Varona S."/>
            <person name="Cuesta I."/>
            <person name="Sumanam S."/>
            <person name="Adisakwattana P."/>
            <person name="Gasser R.B."/>
            <person name="Hernandez-Gonzalez A."/>
            <person name="Young N.D."/>
            <person name="Perteguer M.J."/>
        </authorList>
    </citation>
    <scope>NUCLEOTIDE SEQUENCE [LARGE SCALE GENOMIC DNA]</scope>
    <source>
        <strain evidence="8">AL3</strain>
        <tissue evidence="8">Liver</tissue>
    </source>
</reference>
<feature type="domain" description="HSA" evidence="7">
    <location>
        <begin position="253"/>
        <end position="326"/>
    </location>
</feature>
<dbReference type="GO" id="GO:0005634">
    <property type="term" value="C:nucleus"/>
    <property type="evidence" value="ECO:0007669"/>
    <property type="project" value="UniProtKB-SubCell"/>
</dbReference>
<dbReference type="GO" id="GO:0004386">
    <property type="term" value="F:helicase activity"/>
    <property type="evidence" value="ECO:0007669"/>
    <property type="project" value="UniProtKB-KW"/>
</dbReference>
<dbReference type="GO" id="GO:0003677">
    <property type="term" value="F:DNA binding"/>
    <property type="evidence" value="ECO:0007669"/>
    <property type="project" value="UniProtKB-KW"/>
</dbReference>
<feature type="region of interest" description="Disordered" evidence="6">
    <location>
        <begin position="134"/>
        <end position="156"/>
    </location>
</feature>
<dbReference type="PROSITE" id="PS51204">
    <property type="entry name" value="HSA"/>
    <property type="match status" value="1"/>
</dbReference>
<dbReference type="InterPro" id="IPR050520">
    <property type="entry name" value="INO80/SWR1_helicase"/>
</dbReference>
<keyword evidence="2" id="KW-0547">Nucleotide-binding</keyword>
<keyword evidence="3" id="KW-0347">Helicase</keyword>
<evidence type="ECO:0000256" key="3">
    <source>
        <dbReference type="ARBA" id="ARBA00022806"/>
    </source>
</evidence>
<dbReference type="Proteomes" id="UP001608902">
    <property type="component" value="Unassembled WGS sequence"/>
</dbReference>
<evidence type="ECO:0000256" key="4">
    <source>
        <dbReference type="ARBA" id="ARBA00022840"/>
    </source>
</evidence>
<keyword evidence="3" id="KW-0378">Hydrolase</keyword>
<sequence length="355" mass="39536">MSSASSRNLRRSRRKTSPPMSYQGSHSDAVPADSVSSSLDLGPRAKVPKLEPPDEDSTSDLRTESLAQMVKRIISLREKLGEFERDLSDASKAGCVSSARTSTTTNFAHSGNYVSKGFAYLEVLDTNVLSAHERSPIPQPATDDVDIPSSSKDENCTVKRCPSNALPPIEIKVDSSANSSCPPFNDQQPSTSFAIHVSQASVSSEVNSRSTPRAGSVVRGPESSVERAAKQEAQVLARVAELRRRGLWTASRLPLCCDPPRNKTHWDYLLEEVRWMAVDFRQERNFKRQAARKFATHIARIARDKELEEERSQLRQVKEAKRICSIIAKMVRDFWQNVDKVVDFHAQVTLLDSLL</sequence>
<feature type="region of interest" description="Disordered" evidence="6">
    <location>
        <begin position="1"/>
        <end position="62"/>
    </location>
</feature>
<name>A0ABD6EPD6_9BILA</name>
<evidence type="ECO:0000256" key="6">
    <source>
        <dbReference type="SAM" id="MobiDB-lite"/>
    </source>
</evidence>
<dbReference type="Pfam" id="PF07529">
    <property type="entry name" value="HSA"/>
    <property type="match status" value="1"/>
</dbReference>
<dbReference type="EMBL" id="JBGFUD010007702">
    <property type="protein sequence ID" value="MFH4981696.1"/>
    <property type="molecule type" value="Genomic_DNA"/>
</dbReference>
<protein>
    <recommendedName>
        <fullName evidence="7">HSA domain-containing protein</fullName>
    </recommendedName>
</protein>
<feature type="region of interest" description="Disordered" evidence="6">
    <location>
        <begin position="204"/>
        <end position="227"/>
    </location>
</feature>
<comment type="subcellular location">
    <subcellularLocation>
        <location evidence="1">Nucleus</location>
    </subcellularLocation>
</comment>
<evidence type="ECO:0000256" key="2">
    <source>
        <dbReference type="ARBA" id="ARBA00022741"/>
    </source>
</evidence>
<organism evidence="8 9">
    <name type="scientific">Gnathostoma spinigerum</name>
    <dbReference type="NCBI Taxonomy" id="75299"/>
    <lineage>
        <taxon>Eukaryota</taxon>
        <taxon>Metazoa</taxon>
        <taxon>Ecdysozoa</taxon>
        <taxon>Nematoda</taxon>
        <taxon>Chromadorea</taxon>
        <taxon>Rhabditida</taxon>
        <taxon>Spirurina</taxon>
        <taxon>Gnathostomatomorpha</taxon>
        <taxon>Gnathostomatoidea</taxon>
        <taxon>Gnathostomatidae</taxon>
        <taxon>Gnathostoma</taxon>
    </lineage>
</organism>